<evidence type="ECO:0000313" key="1">
    <source>
        <dbReference type="EMBL" id="ANO51358.1"/>
    </source>
</evidence>
<dbReference type="RefSeq" id="WP_068615626.1">
    <property type="nucleotide sequence ID" value="NZ_CP016268.1"/>
</dbReference>
<organism evidence="1 2">
    <name type="scientific">Woeseia oceani</name>
    <dbReference type="NCBI Taxonomy" id="1548547"/>
    <lineage>
        <taxon>Bacteria</taxon>
        <taxon>Pseudomonadati</taxon>
        <taxon>Pseudomonadota</taxon>
        <taxon>Gammaproteobacteria</taxon>
        <taxon>Woeseiales</taxon>
        <taxon>Woeseiaceae</taxon>
        <taxon>Woeseia</taxon>
    </lineage>
</organism>
<reference evidence="1 2" key="1">
    <citation type="submission" date="2016-06" db="EMBL/GenBank/DDBJ databases">
        <title>Complete genome sequence of a deep-branching marine Gamma Proteobacterium Woeseia oceani type strain XK5.</title>
        <authorList>
            <person name="Mu D."/>
            <person name="Du Z."/>
        </authorList>
    </citation>
    <scope>NUCLEOTIDE SEQUENCE [LARGE SCALE GENOMIC DNA]</scope>
    <source>
        <strain evidence="1 2">XK5</strain>
    </source>
</reference>
<sequence>MKFMTERHKKLMRTSETALHDAVAAPAEDVARVAKTVIADSRTYRNWETRHAELLVPAARSADDRRLLAEMRAAQLRLVPRSALFNYLRENQVVGDKRVRIFRLFHGTLDFNDSVLLEHRNFLLAESSQISAAHILLMMHDNPGNALVDQYEQAYARYFALKCERMITRSRTCAEMIRPLLSAAHQQMDRIRMRIDNEAPQTNGFTFDTVEALEHSGRYRALDYLNR</sequence>
<dbReference type="AlphaFoldDB" id="A0A193LFW4"/>
<keyword evidence="2" id="KW-1185">Reference proteome</keyword>
<proteinExistence type="predicted"/>
<accession>A0A193LFW4</accession>
<dbReference type="EMBL" id="CP016268">
    <property type="protein sequence ID" value="ANO51358.1"/>
    <property type="molecule type" value="Genomic_DNA"/>
</dbReference>
<name>A0A193LFW4_9GAMM</name>
<dbReference type="KEGG" id="woc:BA177_09240"/>
<dbReference type="Proteomes" id="UP000092695">
    <property type="component" value="Chromosome"/>
</dbReference>
<gene>
    <name evidence="1" type="ORF">BA177_09240</name>
</gene>
<protein>
    <submittedName>
        <fullName evidence="1">Uncharacterized protein</fullName>
    </submittedName>
</protein>
<evidence type="ECO:0000313" key="2">
    <source>
        <dbReference type="Proteomes" id="UP000092695"/>
    </source>
</evidence>